<dbReference type="GO" id="GO:0008784">
    <property type="term" value="F:alanine racemase activity"/>
    <property type="evidence" value="ECO:0007669"/>
    <property type="project" value="UniProtKB-UniRule"/>
</dbReference>
<dbReference type="Gene3D" id="3.20.20.10">
    <property type="entry name" value="Alanine racemase"/>
    <property type="match status" value="1"/>
</dbReference>
<dbReference type="RefSeq" id="WP_046328847.1">
    <property type="nucleotide sequence ID" value="NZ_CP011280.1"/>
</dbReference>
<evidence type="ECO:0000256" key="6">
    <source>
        <dbReference type="PIRSR" id="PIRSR600821-52"/>
    </source>
</evidence>
<dbReference type="GO" id="GO:0005829">
    <property type="term" value="C:cytosol"/>
    <property type="evidence" value="ECO:0007669"/>
    <property type="project" value="TreeGrafter"/>
</dbReference>
<dbReference type="InterPro" id="IPR029066">
    <property type="entry name" value="PLP-binding_barrel"/>
</dbReference>
<dbReference type="NCBIfam" id="TIGR00492">
    <property type="entry name" value="alr"/>
    <property type="match status" value="1"/>
</dbReference>
<dbReference type="PANTHER" id="PTHR30511">
    <property type="entry name" value="ALANINE RACEMASE"/>
    <property type="match status" value="1"/>
</dbReference>
<dbReference type="EC" id="5.1.1.1" evidence="4"/>
<dbReference type="InterPro" id="IPR009006">
    <property type="entry name" value="Ala_racemase/Decarboxylase_C"/>
</dbReference>
<dbReference type="HAMAP" id="MF_01201">
    <property type="entry name" value="Ala_racemase"/>
    <property type="match status" value="1"/>
</dbReference>
<evidence type="ECO:0000259" key="7">
    <source>
        <dbReference type="SMART" id="SM01005"/>
    </source>
</evidence>
<gene>
    <name evidence="8" type="ORF">VC03_04445</name>
</gene>
<feature type="binding site" evidence="4 6">
    <location>
        <position position="127"/>
    </location>
    <ligand>
        <name>substrate</name>
    </ligand>
</feature>
<evidence type="ECO:0000256" key="2">
    <source>
        <dbReference type="ARBA" id="ARBA00022898"/>
    </source>
</evidence>
<dbReference type="PROSITE" id="PS00395">
    <property type="entry name" value="ALANINE_RACEMASE"/>
    <property type="match status" value="1"/>
</dbReference>
<feature type="modified residue" description="N6-(pyridoxal phosphate)lysine" evidence="4 5">
    <location>
        <position position="33"/>
    </location>
</feature>
<dbReference type="Pfam" id="PF01168">
    <property type="entry name" value="Ala_racemase_N"/>
    <property type="match status" value="1"/>
</dbReference>
<dbReference type="AlphaFoldDB" id="A0A0E3ZBC2"/>
<dbReference type="SUPFAM" id="SSF50621">
    <property type="entry name" value="Alanine racemase C-terminal domain-like"/>
    <property type="match status" value="1"/>
</dbReference>
<dbReference type="InterPro" id="IPR020622">
    <property type="entry name" value="Ala_racemase_pyridoxalP-BS"/>
</dbReference>
<reference evidence="8 9" key="1">
    <citation type="journal article" date="2012" name="BMC Genomics">
        <title>Genomic sequence analysis and characterization of Sneathia amnii sp. nov.</title>
        <authorList>
            <consortium name="Vaginal Microbiome Consortium (additional members)"/>
            <person name="Harwich M.D.Jr."/>
            <person name="Serrano M.G."/>
            <person name="Fettweis J.M."/>
            <person name="Alves J.M."/>
            <person name="Reimers M.A."/>
            <person name="Buck G.A."/>
            <person name="Jefferson K.K."/>
        </authorList>
    </citation>
    <scope>NUCLEOTIDE SEQUENCE [LARGE SCALE GENOMIC DNA]</scope>
    <source>
        <strain evidence="8 9">SN35</strain>
    </source>
</reference>
<dbReference type="SMART" id="SM01005">
    <property type="entry name" value="Ala_racemase_C"/>
    <property type="match status" value="1"/>
</dbReference>
<name>A0A0E3ZBC2_9FUSO</name>
<evidence type="ECO:0000313" key="8">
    <source>
        <dbReference type="EMBL" id="AKC95742.1"/>
    </source>
</evidence>
<proteinExistence type="inferred from homology"/>
<accession>A0A0E3ZBC2</accession>
<keyword evidence="9" id="KW-1185">Reference proteome</keyword>
<dbReference type="PRINTS" id="PR00992">
    <property type="entry name" value="ALARACEMASE"/>
</dbReference>
<evidence type="ECO:0000256" key="3">
    <source>
        <dbReference type="ARBA" id="ARBA00023235"/>
    </source>
</evidence>
<dbReference type="Gene3D" id="2.40.37.10">
    <property type="entry name" value="Lyase, Ornithine Decarboxylase, Chain A, domain 1"/>
    <property type="match status" value="1"/>
</dbReference>
<dbReference type="InterPro" id="IPR001608">
    <property type="entry name" value="Ala_racemase_N"/>
</dbReference>
<dbReference type="InterPro" id="IPR011079">
    <property type="entry name" value="Ala_racemase_C"/>
</dbReference>
<dbReference type="UniPathway" id="UPA00042">
    <property type="reaction ID" value="UER00497"/>
</dbReference>
<evidence type="ECO:0000313" key="9">
    <source>
        <dbReference type="Proteomes" id="UP000033103"/>
    </source>
</evidence>
<dbReference type="GO" id="GO:0030632">
    <property type="term" value="P:D-alanine biosynthetic process"/>
    <property type="evidence" value="ECO:0007669"/>
    <property type="project" value="UniProtKB-UniRule"/>
</dbReference>
<evidence type="ECO:0000256" key="4">
    <source>
        <dbReference type="HAMAP-Rule" id="MF_01201"/>
    </source>
</evidence>
<feature type="domain" description="Alanine racemase C-terminal" evidence="7">
    <location>
        <begin position="217"/>
        <end position="339"/>
    </location>
</feature>
<keyword evidence="3 4" id="KW-0413">Isomerase</keyword>
<dbReference type="STRING" id="187101.VC03_04445"/>
<feature type="binding site" evidence="4 6">
    <location>
        <position position="286"/>
    </location>
    <ligand>
        <name>substrate</name>
    </ligand>
</feature>
<evidence type="ECO:0000256" key="5">
    <source>
        <dbReference type="PIRSR" id="PIRSR600821-50"/>
    </source>
</evidence>
<dbReference type="Proteomes" id="UP000033103">
    <property type="component" value="Chromosome"/>
</dbReference>
<dbReference type="FunFam" id="3.20.20.10:FF:000002">
    <property type="entry name" value="Alanine racemase"/>
    <property type="match status" value="1"/>
</dbReference>
<organism evidence="8 9">
    <name type="scientific">Sneathia vaginalis</name>
    <dbReference type="NCBI Taxonomy" id="187101"/>
    <lineage>
        <taxon>Bacteria</taxon>
        <taxon>Fusobacteriati</taxon>
        <taxon>Fusobacteriota</taxon>
        <taxon>Fusobacteriia</taxon>
        <taxon>Fusobacteriales</taxon>
        <taxon>Leptotrichiaceae</taxon>
        <taxon>Sneathia</taxon>
    </lineage>
</organism>
<sequence length="340" mass="39226">MRCKLVVDMRKIRKNVEKILKVVPKEKFMAVVKANAYGHGYEKVVSMLFDMGIKWYAVATYTEAIKLSDMGLDINILILGPTEKEEYKELEKRKIHFTVTNFSELEYIEKNCKSCLYHIAFDTGMGRIGFDKVDIEKVLENYKPTGIFTHLSVAENDKEYTKKQIDLFNEISGKYDIPYKHALNSYGSLNIPNDMYDLCRIGIIIYGGDKTREFEQAMSLYARVSYIKELKYDSYIGYGNTYLAKKGDIIATVSIGYADGLTRRISNNGQVFFNGKYYDIIGNICMDQMMIKADRSIKVGDFVEIYGDNICITKVADDCDTISYEIMCRNTDRLEKEYIY</sequence>
<dbReference type="Pfam" id="PF00842">
    <property type="entry name" value="Ala_racemase_C"/>
    <property type="match status" value="1"/>
</dbReference>
<comment type="similarity">
    <text evidence="4">Belongs to the alanine racemase family.</text>
</comment>
<dbReference type="SUPFAM" id="SSF51419">
    <property type="entry name" value="PLP-binding barrel"/>
    <property type="match status" value="1"/>
</dbReference>
<dbReference type="PATRIC" id="fig|1069640.6.peg.878"/>
<dbReference type="OrthoDB" id="9813814at2"/>
<dbReference type="KEGG" id="sns:VC03_04445"/>
<keyword evidence="2 4" id="KW-0663">Pyridoxal phosphate</keyword>
<dbReference type="HOGENOM" id="CLU_028393_2_2_0"/>
<comment type="cofactor">
    <cofactor evidence="1 4 5">
        <name>pyridoxal 5'-phosphate</name>
        <dbReference type="ChEBI" id="CHEBI:597326"/>
    </cofactor>
</comment>
<protein>
    <recommendedName>
        <fullName evidence="4">Alanine racemase</fullName>
        <ecNumber evidence="4">5.1.1.1</ecNumber>
    </recommendedName>
</protein>
<feature type="active site" description="Proton acceptor; specific for D-alanine" evidence="4">
    <location>
        <position position="33"/>
    </location>
</feature>
<evidence type="ECO:0000256" key="1">
    <source>
        <dbReference type="ARBA" id="ARBA00001933"/>
    </source>
</evidence>
<dbReference type="GO" id="GO:0030170">
    <property type="term" value="F:pyridoxal phosphate binding"/>
    <property type="evidence" value="ECO:0007669"/>
    <property type="project" value="UniProtKB-UniRule"/>
</dbReference>
<comment type="function">
    <text evidence="4">Catalyzes the interconversion of L-alanine and D-alanine. May also act on other amino acids.</text>
</comment>
<feature type="active site" description="Proton acceptor; specific for L-alanine" evidence="4">
    <location>
        <position position="238"/>
    </location>
</feature>
<comment type="pathway">
    <text evidence="4">Amino-acid biosynthesis; D-alanine biosynthesis; D-alanine from L-alanine: step 1/1.</text>
</comment>
<dbReference type="CDD" id="cd00430">
    <property type="entry name" value="PLPDE_III_AR"/>
    <property type="match status" value="1"/>
</dbReference>
<dbReference type="EMBL" id="CP011280">
    <property type="protein sequence ID" value="AKC95742.1"/>
    <property type="molecule type" value="Genomic_DNA"/>
</dbReference>
<dbReference type="InterPro" id="IPR000821">
    <property type="entry name" value="Ala_racemase"/>
</dbReference>
<dbReference type="PANTHER" id="PTHR30511:SF0">
    <property type="entry name" value="ALANINE RACEMASE, CATABOLIC-RELATED"/>
    <property type="match status" value="1"/>
</dbReference>
<comment type="catalytic activity">
    <reaction evidence="4">
        <text>L-alanine = D-alanine</text>
        <dbReference type="Rhea" id="RHEA:20249"/>
        <dbReference type="ChEBI" id="CHEBI:57416"/>
        <dbReference type="ChEBI" id="CHEBI:57972"/>
        <dbReference type="EC" id="5.1.1.1"/>
    </reaction>
</comment>